<gene>
    <name evidence="5" type="ORF">GCM10016234_30970</name>
</gene>
<dbReference type="EMBL" id="BMZQ01000002">
    <property type="protein sequence ID" value="GHD19383.1"/>
    <property type="molecule type" value="Genomic_DNA"/>
</dbReference>
<dbReference type="SUPFAM" id="SSF48008">
    <property type="entry name" value="GntR ligand-binding domain-like"/>
    <property type="match status" value="1"/>
</dbReference>
<organism evidence="5 6">
    <name type="scientific">Tianweitania populi</name>
    <dbReference type="NCBI Taxonomy" id="1607949"/>
    <lineage>
        <taxon>Bacteria</taxon>
        <taxon>Pseudomonadati</taxon>
        <taxon>Pseudomonadota</taxon>
        <taxon>Alphaproteobacteria</taxon>
        <taxon>Hyphomicrobiales</taxon>
        <taxon>Phyllobacteriaceae</taxon>
        <taxon>Tianweitania</taxon>
    </lineage>
</organism>
<dbReference type="Gene3D" id="1.20.120.530">
    <property type="entry name" value="GntR ligand-binding domain-like"/>
    <property type="match status" value="1"/>
</dbReference>
<keyword evidence="3" id="KW-0804">Transcription</keyword>
<protein>
    <recommendedName>
        <fullName evidence="4">GntR C-terminal domain-containing protein</fullName>
    </recommendedName>
</protein>
<keyword evidence="1" id="KW-0805">Transcription regulation</keyword>
<dbReference type="GO" id="GO:0003677">
    <property type="term" value="F:DNA binding"/>
    <property type="evidence" value="ECO:0007669"/>
    <property type="project" value="UniProtKB-KW"/>
</dbReference>
<evidence type="ECO:0000313" key="6">
    <source>
        <dbReference type="Proteomes" id="UP000630142"/>
    </source>
</evidence>
<accession>A0A8J3DWG0</accession>
<keyword evidence="2" id="KW-0238">DNA-binding</keyword>
<comment type="caution">
    <text evidence="5">The sequence shown here is derived from an EMBL/GenBank/DDBJ whole genome shotgun (WGS) entry which is preliminary data.</text>
</comment>
<evidence type="ECO:0000256" key="2">
    <source>
        <dbReference type="ARBA" id="ARBA00023125"/>
    </source>
</evidence>
<dbReference type="Proteomes" id="UP000630142">
    <property type="component" value="Unassembled WGS sequence"/>
</dbReference>
<reference evidence="5" key="2">
    <citation type="submission" date="2020-09" db="EMBL/GenBank/DDBJ databases">
        <authorList>
            <person name="Sun Q."/>
            <person name="Kim S."/>
        </authorList>
    </citation>
    <scope>NUCLEOTIDE SEQUENCE</scope>
    <source>
        <strain evidence="5">KCTC 42249</strain>
    </source>
</reference>
<dbReference type="SMART" id="SM00895">
    <property type="entry name" value="FCD"/>
    <property type="match status" value="1"/>
</dbReference>
<keyword evidence="6" id="KW-1185">Reference proteome</keyword>
<reference evidence="5" key="1">
    <citation type="journal article" date="2014" name="Int. J. Syst. Evol. Microbiol.">
        <title>Complete genome sequence of Corynebacterium casei LMG S-19264T (=DSM 44701T), isolated from a smear-ripened cheese.</title>
        <authorList>
            <consortium name="US DOE Joint Genome Institute (JGI-PGF)"/>
            <person name="Walter F."/>
            <person name="Albersmeier A."/>
            <person name="Kalinowski J."/>
            <person name="Ruckert C."/>
        </authorList>
    </citation>
    <scope>NUCLEOTIDE SEQUENCE</scope>
    <source>
        <strain evidence="5">KCTC 42249</strain>
    </source>
</reference>
<proteinExistence type="predicted"/>
<dbReference type="InterPro" id="IPR011711">
    <property type="entry name" value="GntR_C"/>
</dbReference>
<sequence length="182" mass="20416">MVLRAFGLVETRPKSGAIVADGHAEAVRRLLSFHRGLVSAEGFRDVQGFRRIVETGVGEHIIMHASDADLAALDAVNDRILGLREPDDLVRADYEFHDALVELGGNRTVLATYRMLRPVIEDIMRIGKSVRTVKTDVHATHAELVDSLRQRDRIAYTYLVSRQMNYGLRHLSQQSGSEPERT</sequence>
<dbReference type="Pfam" id="PF07729">
    <property type="entry name" value="FCD"/>
    <property type="match status" value="1"/>
</dbReference>
<dbReference type="AlphaFoldDB" id="A0A8J3DWG0"/>
<evidence type="ECO:0000256" key="3">
    <source>
        <dbReference type="ARBA" id="ARBA00023163"/>
    </source>
</evidence>
<feature type="domain" description="GntR C-terminal" evidence="4">
    <location>
        <begin position="45"/>
        <end position="166"/>
    </location>
</feature>
<evidence type="ECO:0000256" key="1">
    <source>
        <dbReference type="ARBA" id="ARBA00023015"/>
    </source>
</evidence>
<evidence type="ECO:0000313" key="5">
    <source>
        <dbReference type="EMBL" id="GHD19383.1"/>
    </source>
</evidence>
<dbReference type="PANTHER" id="PTHR43537:SF5">
    <property type="entry name" value="UXU OPERON TRANSCRIPTIONAL REGULATOR"/>
    <property type="match status" value="1"/>
</dbReference>
<dbReference type="InterPro" id="IPR008920">
    <property type="entry name" value="TF_FadR/GntR_C"/>
</dbReference>
<evidence type="ECO:0000259" key="4">
    <source>
        <dbReference type="SMART" id="SM00895"/>
    </source>
</evidence>
<dbReference type="PANTHER" id="PTHR43537">
    <property type="entry name" value="TRANSCRIPTIONAL REGULATOR, GNTR FAMILY"/>
    <property type="match status" value="1"/>
</dbReference>
<name>A0A8J3DWG0_9HYPH</name>